<dbReference type="GO" id="GO:0016757">
    <property type="term" value="F:glycosyltransferase activity"/>
    <property type="evidence" value="ECO:0007669"/>
    <property type="project" value="UniProtKB-KW"/>
</dbReference>
<keyword evidence="1" id="KW-0328">Glycosyltransferase</keyword>
<dbReference type="Pfam" id="PF00535">
    <property type="entry name" value="Glycos_transf_2"/>
    <property type="match status" value="1"/>
</dbReference>
<proteinExistence type="predicted"/>
<dbReference type="PANTHER" id="PTHR22916:SF51">
    <property type="entry name" value="GLYCOSYLTRANSFERASE EPSH-RELATED"/>
    <property type="match status" value="1"/>
</dbReference>
<dbReference type="InterPro" id="IPR029044">
    <property type="entry name" value="Nucleotide-diphossugar_trans"/>
</dbReference>
<name>A0A1Y4SUZ9_9FIRM</name>
<keyword evidence="5" id="KW-1185">Reference proteome</keyword>
<protein>
    <recommendedName>
        <fullName evidence="3">Glycosyltransferase 2-like domain-containing protein</fullName>
    </recommendedName>
</protein>
<feature type="domain" description="Glycosyltransferase 2-like" evidence="3">
    <location>
        <begin position="18"/>
        <end position="187"/>
    </location>
</feature>
<gene>
    <name evidence="4" type="ORF">B5E75_09130</name>
</gene>
<keyword evidence="2" id="KW-0808">Transferase</keyword>
<dbReference type="OrthoDB" id="396512at2"/>
<dbReference type="Proteomes" id="UP000195305">
    <property type="component" value="Unassembled WGS sequence"/>
</dbReference>
<dbReference type="CDD" id="cd00761">
    <property type="entry name" value="Glyco_tranf_GTA_type"/>
    <property type="match status" value="1"/>
</dbReference>
<dbReference type="AlphaFoldDB" id="A0A1Y4SUZ9"/>
<dbReference type="PANTHER" id="PTHR22916">
    <property type="entry name" value="GLYCOSYLTRANSFERASE"/>
    <property type="match status" value="1"/>
</dbReference>
<reference evidence="4 5" key="1">
    <citation type="journal article" date="2018" name="BMC Genomics">
        <title>Whole genome sequencing and function prediction of 133 gut anaerobes isolated from chicken caecum in pure cultures.</title>
        <authorList>
            <person name="Medvecky M."/>
            <person name="Cejkova D."/>
            <person name="Polansky O."/>
            <person name="Karasova D."/>
            <person name="Kubasova T."/>
            <person name="Cizek A."/>
            <person name="Rychlik I."/>
        </authorList>
    </citation>
    <scope>NUCLEOTIDE SEQUENCE [LARGE SCALE GENOMIC DNA]</scope>
    <source>
        <strain evidence="4 5">An13</strain>
    </source>
</reference>
<evidence type="ECO:0000313" key="4">
    <source>
        <dbReference type="EMBL" id="OUQ33746.1"/>
    </source>
</evidence>
<dbReference type="EMBL" id="NFLJ01000025">
    <property type="protein sequence ID" value="OUQ33746.1"/>
    <property type="molecule type" value="Genomic_DNA"/>
</dbReference>
<organism evidence="4 5">
    <name type="scientific">Massilimicrobiota timonensis</name>
    <dbReference type="NCBI Taxonomy" id="1776392"/>
    <lineage>
        <taxon>Bacteria</taxon>
        <taxon>Bacillati</taxon>
        <taxon>Bacillota</taxon>
        <taxon>Erysipelotrichia</taxon>
        <taxon>Erysipelotrichales</taxon>
        <taxon>Erysipelotrichaceae</taxon>
        <taxon>Massilimicrobiota</taxon>
    </lineage>
</organism>
<evidence type="ECO:0000256" key="2">
    <source>
        <dbReference type="ARBA" id="ARBA00022679"/>
    </source>
</evidence>
<sequence length="382" mass="45299">MFKEDEKEDLSVNQIKVSVIVPVYNAQQYLKDTLDTILGQSLKSIEIICVDDGSSDESLSILKDYQNKDSRLIVLTQQNQYAGVARNNGLNIARGKYVVFWDADDLFEKNALECMYKKCEKDQADLCVCAANRYDSLTQTIIKTGTYLKKEMLPDHIPFSKKTHPRYIFNFSTNVPWNKMWKRSFIEKHHLRFQNLKQANDTYFSMMSYFLAECITVVDKPLMHYRINNTQSLTGKASSTVFCSYQAYYQVYQDLKNDIHFTTEIKQSFDNRLINGMLYSLKTQSMVQSFMKIYIKLQQSLIHDFQISQQLNQDYFYVKKDYQDFKDVMTLTPHQFLLTQYQMTNRHIYTRGHGFLYHIYYALYYSRIWKLCMKLKENLKKL</sequence>
<dbReference type="Gene3D" id="3.90.550.10">
    <property type="entry name" value="Spore Coat Polysaccharide Biosynthesis Protein SpsA, Chain A"/>
    <property type="match status" value="1"/>
</dbReference>
<accession>A0A1Y4SUZ9</accession>
<dbReference type="SUPFAM" id="SSF53448">
    <property type="entry name" value="Nucleotide-diphospho-sugar transferases"/>
    <property type="match status" value="1"/>
</dbReference>
<comment type="caution">
    <text evidence="4">The sequence shown here is derived from an EMBL/GenBank/DDBJ whole genome shotgun (WGS) entry which is preliminary data.</text>
</comment>
<evidence type="ECO:0000256" key="1">
    <source>
        <dbReference type="ARBA" id="ARBA00022676"/>
    </source>
</evidence>
<evidence type="ECO:0000259" key="3">
    <source>
        <dbReference type="Pfam" id="PF00535"/>
    </source>
</evidence>
<evidence type="ECO:0000313" key="5">
    <source>
        <dbReference type="Proteomes" id="UP000195305"/>
    </source>
</evidence>
<dbReference type="InterPro" id="IPR001173">
    <property type="entry name" value="Glyco_trans_2-like"/>
</dbReference>